<dbReference type="Proteomes" id="UP000619293">
    <property type="component" value="Unassembled WGS sequence"/>
</dbReference>
<feature type="domain" description="Sulfatase-modifying factor enzyme-like" evidence="2">
    <location>
        <begin position="23"/>
        <end position="324"/>
    </location>
</feature>
<dbReference type="AlphaFoldDB" id="A0A8J3NNP2"/>
<keyword evidence="4" id="KW-1185">Reference proteome</keyword>
<dbReference type="GO" id="GO:0120147">
    <property type="term" value="F:formylglycine-generating oxidase activity"/>
    <property type="evidence" value="ECO:0007669"/>
    <property type="project" value="TreeGrafter"/>
</dbReference>
<dbReference type="Pfam" id="PF03781">
    <property type="entry name" value="FGE-sulfatase"/>
    <property type="match status" value="1"/>
</dbReference>
<evidence type="ECO:0000313" key="3">
    <source>
        <dbReference type="EMBL" id="GIF87175.1"/>
    </source>
</evidence>
<dbReference type="Gene3D" id="3.90.1580.10">
    <property type="entry name" value="paralog of FGE (formylglycine-generating enzyme)"/>
    <property type="match status" value="1"/>
</dbReference>
<feature type="region of interest" description="Disordered" evidence="1">
    <location>
        <begin position="1"/>
        <end position="25"/>
    </location>
</feature>
<dbReference type="InterPro" id="IPR042095">
    <property type="entry name" value="SUMF_sf"/>
</dbReference>
<dbReference type="EMBL" id="BONG01000002">
    <property type="protein sequence ID" value="GIF87175.1"/>
    <property type="molecule type" value="Genomic_DNA"/>
</dbReference>
<gene>
    <name evidence="3" type="ORF">Cch02nite_06190</name>
</gene>
<dbReference type="InterPro" id="IPR005532">
    <property type="entry name" value="SUMF_dom"/>
</dbReference>
<dbReference type="InterPro" id="IPR016187">
    <property type="entry name" value="CTDL_fold"/>
</dbReference>
<organism evidence="3 4">
    <name type="scientific">Catellatospora chokoriensis</name>
    <dbReference type="NCBI Taxonomy" id="310353"/>
    <lineage>
        <taxon>Bacteria</taxon>
        <taxon>Bacillati</taxon>
        <taxon>Actinomycetota</taxon>
        <taxon>Actinomycetes</taxon>
        <taxon>Micromonosporales</taxon>
        <taxon>Micromonosporaceae</taxon>
        <taxon>Catellatospora</taxon>
    </lineage>
</organism>
<proteinExistence type="predicted"/>
<dbReference type="SUPFAM" id="SSF56436">
    <property type="entry name" value="C-type lectin-like"/>
    <property type="match status" value="1"/>
</dbReference>
<reference evidence="3 4" key="1">
    <citation type="submission" date="2021-01" db="EMBL/GenBank/DDBJ databases">
        <title>Whole genome shotgun sequence of Catellatospora chokoriensis NBRC 107358.</title>
        <authorList>
            <person name="Komaki H."/>
            <person name="Tamura T."/>
        </authorList>
    </citation>
    <scope>NUCLEOTIDE SEQUENCE [LARGE SCALE GENOMIC DNA]</scope>
    <source>
        <strain evidence="3 4">NBRC 107358</strain>
    </source>
</reference>
<protein>
    <recommendedName>
        <fullName evidence="2">Sulfatase-modifying factor enzyme-like domain-containing protein</fullName>
    </recommendedName>
</protein>
<evidence type="ECO:0000259" key="2">
    <source>
        <dbReference type="Pfam" id="PF03781"/>
    </source>
</evidence>
<dbReference type="PANTHER" id="PTHR23150">
    <property type="entry name" value="SULFATASE MODIFYING FACTOR 1, 2"/>
    <property type="match status" value="1"/>
</dbReference>
<sequence>MSGPVTLTRPGRDGEAPGTPPRPGMVWLPGGTFRMGSDAHYPEEAPAHPARVGGFWIDRQQVTNRQFAEFVRRTGHVTVAETAPDPADYPGADPSLLVPASVVFVRPPRRVDLRDVRNWWQLLPGADWRHPYGPGSDLRGLDDHPVVHVAWADVAAYAAWAGGDLPTEAEWEYAASGGATEPAEYAWGHELTPGGRHLANVWQGEFPVLNLAADGYETTAPVGSFPPNAFGLHDMIGNVWEWTSDWYGPHDTAGEHACCAPAKPHGGDERASYDPATPAVRIPRRVMKGGSFLCAPNYCRRYRPAARMPQAVDTSTCHLGFRLVVRP</sequence>
<evidence type="ECO:0000313" key="4">
    <source>
        <dbReference type="Proteomes" id="UP000619293"/>
    </source>
</evidence>
<accession>A0A8J3NNP2</accession>
<name>A0A8J3NNP2_9ACTN</name>
<evidence type="ECO:0000256" key="1">
    <source>
        <dbReference type="SAM" id="MobiDB-lite"/>
    </source>
</evidence>
<dbReference type="InterPro" id="IPR051043">
    <property type="entry name" value="Sulfatase_Mod_Factor_Kinase"/>
</dbReference>
<comment type="caution">
    <text evidence="3">The sequence shown here is derived from an EMBL/GenBank/DDBJ whole genome shotgun (WGS) entry which is preliminary data.</text>
</comment>
<dbReference type="PANTHER" id="PTHR23150:SF19">
    <property type="entry name" value="FORMYLGLYCINE-GENERATING ENZYME"/>
    <property type="match status" value="1"/>
</dbReference>